<keyword evidence="7 12" id="KW-0406">Ion transport</keyword>
<evidence type="ECO:0000256" key="4">
    <source>
        <dbReference type="ARBA" id="ARBA00022692"/>
    </source>
</evidence>
<keyword evidence="9 12" id="KW-0066">ATP synthesis</keyword>
<evidence type="ECO:0000256" key="12">
    <source>
        <dbReference type="HAMAP-Rule" id="MF_01398"/>
    </source>
</evidence>
<evidence type="ECO:0000256" key="3">
    <source>
        <dbReference type="ARBA" id="ARBA00022547"/>
    </source>
</evidence>
<feature type="transmembrane region" description="Helical" evidence="12">
    <location>
        <begin position="20"/>
        <end position="38"/>
    </location>
</feature>
<keyword evidence="5 12" id="KW-0375">Hydrogen ion transport</keyword>
<accession>A0A0G0ZJU9</accession>
<dbReference type="HAMAP" id="MF_01398">
    <property type="entry name" value="ATP_synth_b_bprime"/>
    <property type="match status" value="1"/>
</dbReference>
<gene>
    <name evidence="12" type="primary">atpF</name>
    <name evidence="14" type="ORF">UV11_C0001G0044</name>
</gene>
<reference evidence="14 15" key="1">
    <citation type="journal article" date="2015" name="Nature">
        <title>rRNA introns, odd ribosomes, and small enigmatic genomes across a large radiation of phyla.</title>
        <authorList>
            <person name="Brown C.T."/>
            <person name="Hug L.A."/>
            <person name="Thomas B.C."/>
            <person name="Sharon I."/>
            <person name="Castelle C.J."/>
            <person name="Singh A."/>
            <person name="Wilkins M.J."/>
            <person name="Williams K.H."/>
            <person name="Banfield J.F."/>
        </authorList>
    </citation>
    <scope>NUCLEOTIDE SEQUENCE [LARGE SCALE GENOMIC DNA]</scope>
</reference>
<dbReference type="Pfam" id="PF00430">
    <property type="entry name" value="ATP-synt_B"/>
    <property type="match status" value="1"/>
</dbReference>
<comment type="similarity">
    <text evidence="1 12 13">Belongs to the ATPase B chain family.</text>
</comment>
<evidence type="ECO:0000256" key="11">
    <source>
        <dbReference type="ARBA" id="ARBA00037847"/>
    </source>
</evidence>
<comment type="function">
    <text evidence="10 12">F(1)F(0) ATP synthase produces ATP from ADP in the presence of a proton or sodium gradient. F-type ATPases consist of two structural domains, F(1) containing the extramembraneous catalytic core and F(0) containing the membrane proton channel, linked together by a central stalk and a peripheral stalk. During catalysis, ATP synthesis in the catalytic domain of F(1) is coupled via a rotary mechanism of the central stalk subunits to proton translocation.</text>
</comment>
<dbReference type="EMBL" id="LCDF01000001">
    <property type="protein sequence ID" value="KKS48949.1"/>
    <property type="molecule type" value="Genomic_DNA"/>
</dbReference>
<keyword evidence="8 12" id="KW-0472">Membrane</keyword>
<dbReference type="Gene3D" id="6.10.250.1580">
    <property type="match status" value="1"/>
</dbReference>
<keyword evidence="6 12" id="KW-1133">Transmembrane helix</keyword>
<evidence type="ECO:0000256" key="2">
    <source>
        <dbReference type="ARBA" id="ARBA00022448"/>
    </source>
</evidence>
<keyword evidence="4 12" id="KW-0812">Transmembrane</keyword>
<dbReference type="GO" id="GO:0045259">
    <property type="term" value="C:proton-transporting ATP synthase complex"/>
    <property type="evidence" value="ECO:0007669"/>
    <property type="project" value="UniProtKB-KW"/>
</dbReference>
<dbReference type="InterPro" id="IPR050059">
    <property type="entry name" value="ATP_synthase_B_chain"/>
</dbReference>
<dbReference type="AlphaFoldDB" id="A0A0G0ZJU9"/>
<organism evidence="14 15">
    <name type="scientific">Candidatus Giovannonibacteria bacterium GW2011_GWF2_42_19</name>
    <dbReference type="NCBI Taxonomy" id="1618659"/>
    <lineage>
        <taxon>Bacteria</taxon>
        <taxon>Candidatus Giovannoniibacteriota</taxon>
    </lineage>
</organism>
<evidence type="ECO:0000256" key="7">
    <source>
        <dbReference type="ARBA" id="ARBA00023065"/>
    </source>
</evidence>
<dbReference type="CDD" id="cd06503">
    <property type="entry name" value="ATP-synt_Fo_b"/>
    <property type="match status" value="1"/>
</dbReference>
<name>A0A0G0ZJU9_9BACT</name>
<evidence type="ECO:0000256" key="6">
    <source>
        <dbReference type="ARBA" id="ARBA00022989"/>
    </source>
</evidence>
<dbReference type="GO" id="GO:0005886">
    <property type="term" value="C:plasma membrane"/>
    <property type="evidence" value="ECO:0007669"/>
    <property type="project" value="UniProtKB-SubCell"/>
</dbReference>
<evidence type="ECO:0000256" key="13">
    <source>
        <dbReference type="RuleBase" id="RU003848"/>
    </source>
</evidence>
<evidence type="ECO:0000256" key="1">
    <source>
        <dbReference type="ARBA" id="ARBA00005513"/>
    </source>
</evidence>
<dbReference type="GO" id="GO:0046933">
    <property type="term" value="F:proton-transporting ATP synthase activity, rotational mechanism"/>
    <property type="evidence" value="ECO:0007669"/>
    <property type="project" value="UniProtKB-UniRule"/>
</dbReference>
<dbReference type="STRING" id="1618659.UV11_C0001G0044"/>
<dbReference type="PANTHER" id="PTHR33445:SF2">
    <property type="entry name" value="ATP SYNTHASE SUBUNIT B', CHLOROPLASTIC"/>
    <property type="match status" value="1"/>
</dbReference>
<keyword evidence="12" id="KW-1003">Cell membrane</keyword>
<evidence type="ECO:0000256" key="9">
    <source>
        <dbReference type="ARBA" id="ARBA00023310"/>
    </source>
</evidence>
<proteinExistence type="inferred from homology"/>
<sequence length="169" mass="19280">MQELFQSLGINWKLLLSQGVNFLILLAVLTALLWRPLLKAMEERKKKIEFGVKLGEEAEKKLNEIDDLKKEKLIEADLHSQSLIREAEKEAGARSNKMVEDAKVKGDSLLREAAEAAELSKKESLLELEKESKEILRSALKKIVNLNPKEIEAKLFDQALLEFQKKNEV</sequence>
<comment type="subcellular location">
    <subcellularLocation>
        <location evidence="12">Cell membrane</location>
        <topology evidence="12">Single-pass membrane protein</topology>
    </subcellularLocation>
    <subcellularLocation>
        <location evidence="11">Endomembrane system</location>
        <topology evidence="11">Single-pass membrane protein</topology>
    </subcellularLocation>
</comment>
<dbReference type="GO" id="GO:0012505">
    <property type="term" value="C:endomembrane system"/>
    <property type="evidence" value="ECO:0007669"/>
    <property type="project" value="UniProtKB-SubCell"/>
</dbReference>
<evidence type="ECO:0000256" key="10">
    <source>
        <dbReference type="ARBA" id="ARBA00025198"/>
    </source>
</evidence>
<comment type="caution">
    <text evidence="14">The sequence shown here is derived from an EMBL/GenBank/DDBJ whole genome shotgun (WGS) entry which is preliminary data.</text>
</comment>
<dbReference type="PANTHER" id="PTHR33445">
    <property type="entry name" value="ATP SYNTHASE SUBUNIT B', CHLOROPLASTIC"/>
    <property type="match status" value="1"/>
</dbReference>
<dbReference type="GO" id="GO:0046961">
    <property type="term" value="F:proton-transporting ATPase activity, rotational mechanism"/>
    <property type="evidence" value="ECO:0007669"/>
    <property type="project" value="TreeGrafter"/>
</dbReference>
<evidence type="ECO:0000313" key="15">
    <source>
        <dbReference type="Proteomes" id="UP000034036"/>
    </source>
</evidence>
<evidence type="ECO:0000256" key="5">
    <source>
        <dbReference type="ARBA" id="ARBA00022781"/>
    </source>
</evidence>
<keyword evidence="3 12" id="KW-0138">CF(0)</keyword>
<comment type="function">
    <text evidence="12">Component of the F(0) channel, it forms part of the peripheral stalk, linking F(1) to F(0).</text>
</comment>
<comment type="subunit">
    <text evidence="12">F-type ATPases have 2 components, F(1) - the catalytic core - and F(0) - the membrane proton channel. F(1) has five subunits: alpha(3), beta(3), gamma(1), delta(1), epsilon(1). F(0) has three main subunits: a(1), b(2) and c(10-14). The alpha and beta chains form an alternating ring which encloses part of the gamma chain. F(1) is attached to F(0) by a central stalk formed by the gamma and epsilon chains, while a peripheral stalk is formed by the delta and b chains.</text>
</comment>
<evidence type="ECO:0000256" key="8">
    <source>
        <dbReference type="ARBA" id="ARBA00023136"/>
    </source>
</evidence>
<dbReference type="InterPro" id="IPR002146">
    <property type="entry name" value="ATP_synth_b/b'su_bac/chlpt"/>
</dbReference>
<dbReference type="Proteomes" id="UP000034036">
    <property type="component" value="Unassembled WGS sequence"/>
</dbReference>
<evidence type="ECO:0000313" key="14">
    <source>
        <dbReference type="EMBL" id="KKS48949.1"/>
    </source>
</evidence>
<protein>
    <recommendedName>
        <fullName evidence="12">ATP synthase subunit b</fullName>
    </recommendedName>
    <alternativeName>
        <fullName evidence="12">ATP synthase F(0) sector subunit b</fullName>
    </alternativeName>
    <alternativeName>
        <fullName evidence="12">ATPase subunit I</fullName>
    </alternativeName>
    <alternativeName>
        <fullName evidence="12">F-type ATPase subunit b</fullName>
        <shortName evidence="12">F-ATPase subunit b</shortName>
    </alternativeName>
</protein>
<keyword evidence="2 12" id="KW-0813">Transport</keyword>